<dbReference type="AlphaFoldDB" id="A0A410H5C1"/>
<dbReference type="RefSeq" id="WP_127119244.1">
    <property type="nucleotide sequence ID" value="NZ_CP035033.1"/>
</dbReference>
<reference evidence="2 3" key="1">
    <citation type="journal article" date="2018" name="Environ. Microbiol.">
        <title>Genomes of ubiquitous marine and hypersaline Hydrogenovibrio, Thiomicrorhabdus and Thiomicrospira spp. encode a diversity of mechanisms to sustain chemolithoautotrophy in heterogeneous environments.</title>
        <authorList>
            <person name="Scott K.M."/>
            <person name="Williams J."/>
            <person name="Porter C.M.B."/>
            <person name="Russel S."/>
            <person name="Harmer T.L."/>
            <person name="Paul J.H."/>
            <person name="Antonen K.M."/>
            <person name="Bridges M.K."/>
            <person name="Camper G.J."/>
            <person name="Campla C.K."/>
            <person name="Casella L.G."/>
            <person name="Chase E."/>
            <person name="Conrad J.W."/>
            <person name="Cruz M.C."/>
            <person name="Dunlap D.S."/>
            <person name="Duran L."/>
            <person name="Fahsbender E.M."/>
            <person name="Goldsmith D.B."/>
            <person name="Keeley R.F."/>
            <person name="Kondoff M.R."/>
            <person name="Kussy B.I."/>
            <person name="Lane M.K."/>
            <person name="Lawler S."/>
            <person name="Leigh B.A."/>
            <person name="Lewis C."/>
            <person name="Lostal L.M."/>
            <person name="Marking D."/>
            <person name="Mancera P.A."/>
            <person name="McClenthan E.C."/>
            <person name="McIntyre E.A."/>
            <person name="Mine J.A."/>
            <person name="Modi S."/>
            <person name="Moore B.D."/>
            <person name="Morgan W.A."/>
            <person name="Nelson K.M."/>
            <person name="Nguyen K.N."/>
            <person name="Ogburn N."/>
            <person name="Parrino D.G."/>
            <person name="Pedapudi A.D."/>
            <person name="Pelham R.P."/>
            <person name="Preece A.M."/>
            <person name="Rampersad E.A."/>
            <person name="Richardson J.C."/>
            <person name="Rodgers C.M."/>
            <person name="Schaffer B.L."/>
            <person name="Sheridan N.E."/>
            <person name="Solone M.R."/>
            <person name="Staley Z.R."/>
            <person name="Tabuchi M."/>
            <person name="Waide R.J."/>
            <person name="Wanjugi P.W."/>
            <person name="Young S."/>
            <person name="Clum A."/>
            <person name="Daum C."/>
            <person name="Huntemann M."/>
            <person name="Ivanova N."/>
            <person name="Kyrpides N."/>
            <person name="Mikhailova N."/>
            <person name="Palaniappan K."/>
            <person name="Pillay M."/>
            <person name="Reddy T.B.K."/>
            <person name="Shapiro N."/>
            <person name="Stamatis D."/>
            <person name="Varghese N."/>
            <person name="Woyke T."/>
            <person name="Boden R."/>
            <person name="Freyermuth S.K."/>
            <person name="Kerfeld C.A."/>
        </authorList>
    </citation>
    <scope>NUCLEOTIDE SEQUENCE [LARGE SCALE GENOMIC DNA]</scope>
    <source>
        <strain evidence="2 3">JR-2</strain>
    </source>
</reference>
<dbReference type="Proteomes" id="UP000285478">
    <property type="component" value="Chromosome"/>
</dbReference>
<evidence type="ECO:0000313" key="3">
    <source>
        <dbReference type="Proteomes" id="UP000285478"/>
    </source>
</evidence>
<keyword evidence="3" id="KW-1185">Reference proteome</keyword>
<dbReference type="EMBL" id="CP035033">
    <property type="protein sequence ID" value="QAB16086.1"/>
    <property type="molecule type" value="Genomic_DNA"/>
</dbReference>
<protein>
    <recommendedName>
        <fullName evidence="4">YtkA-like domain-containing protein</fullName>
    </recommendedName>
</protein>
<sequence length="160" mass="18075">MNTFFSTIRSFPVWLAVGLTSLTFALSSCDSSSPSNIEQWPLNDACELHQSACQTQHEKQNITIDIRPKPIRVARTLTVRVKLDNIYASKVELDISGLNMYMGYNRVTLFPLPGQPGFYEGKSMLAFCTNDRMDWQLTVIATQEDGEVIQAPFLLVTHNR</sequence>
<organism evidence="2 3">
    <name type="scientific">Hydrogenovibrio thermophilus</name>
    <dbReference type="NCBI Taxonomy" id="265883"/>
    <lineage>
        <taxon>Bacteria</taxon>
        <taxon>Pseudomonadati</taxon>
        <taxon>Pseudomonadota</taxon>
        <taxon>Gammaproteobacteria</taxon>
        <taxon>Thiotrichales</taxon>
        <taxon>Piscirickettsiaceae</taxon>
        <taxon>Hydrogenovibrio</taxon>
    </lineage>
</organism>
<evidence type="ECO:0000313" key="2">
    <source>
        <dbReference type="EMBL" id="QAB16086.1"/>
    </source>
</evidence>
<gene>
    <name evidence="2" type="ORF">EPV75_10595</name>
</gene>
<accession>A0A410H5C1</accession>
<name>A0A410H5C1_9GAMM</name>
<feature type="signal peptide" evidence="1">
    <location>
        <begin position="1"/>
        <end position="25"/>
    </location>
</feature>
<keyword evidence="1" id="KW-0732">Signal</keyword>
<feature type="chain" id="PRO_5019587052" description="YtkA-like domain-containing protein" evidence="1">
    <location>
        <begin position="26"/>
        <end position="160"/>
    </location>
</feature>
<dbReference type="KEGG" id="htr:EPV75_10595"/>
<proteinExistence type="predicted"/>
<evidence type="ECO:0000256" key="1">
    <source>
        <dbReference type="SAM" id="SignalP"/>
    </source>
</evidence>
<evidence type="ECO:0008006" key="4">
    <source>
        <dbReference type="Google" id="ProtNLM"/>
    </source>
</evidence>